<protein>
    <submittedName>
        <fullName evidence="1">Uncharacterized protein</fullName>
    </submittedName>
</protein>
<dbReference type="Proteomes" id="UP001153332">
    <property type="component" value="Unassembled WGS sequence"/>
</dbReference>
<dbReference type="EMBL" id="JAPUUL010000164">
    <property type="protein sequence ID" value="KAJ8132207.1"/>
    <property type="molecule type" value="Genomic_DNA"/>
</dbReference>
<evidence type="ECO:0000313" key="2">
    <source>
        <dbReference type="Proteomes" id="UP001153332"/>
    </source>
</evidence>
<name>A0ACC2JY44_9PEZI</name>
<reference evidence="1" key="1">
    <citation type="submission" date="2022-12" db="EMBL/GenBank/DDBJ databases">
        <title>Genome Sequence of Lasiodiplodia mahajangana.</title>
        <authorList>
            <person name="Buettner E."/>
        </authorList>
    </citation>
    <scope>NUCLEOTIDE SEQUENCE</scope>
    <source>
        <strain evidence="1">VT137</strain>
    </source>
</reference>
<keyword evidence="2" id="KW-1185">Reference proteome</keyword>
<organism evidence="1 2">
    <name type="scientific">Lasiodiplodia mahajangana</name>
    <dbReference type="NCBI Taxonomy" id="1108764"/>
    <lineage>
        <taxon>Eukaryota</taxon>
        <taxon>Fungi</taxon>
        <taxon>Dikarya</taxon>
        <taxon>Ascomycota</taxon>
        <taxon>Pezizomycotina</taxon>
        <taxon>Dothideomycetes</taxon>
        <taxon>Dothideomycetes incertae sedis</taxon>
        <taxon>Botryosphaeriales</taxon>
        <taxon>Botryosphaeriaceae</taxon>
        <taxon>Lasiodiplodia</taxon>
    </lineage>
</organism>
<comment type="caution">
    <text evidence="1">The sequence shown here is derived from an EMBL/GenBank/DDBJ whole genome shotgun (WGS) entry which is preliminary data.</text>
</comment>
<sequence length="686" mass="76029">MFGRSRVGIQIGSHGSPCLVYKLNPDKPPVWRRHRLVRHAHDTSFPRSSVEREEPALIYVRLVATTSSKSSTRKVTRKAIQEVDVQRACGKILEPGAPIALRLQGNLLYGISRVHNQQYPEAGKTRPENNLVEDDPEFIPNLQLPQFDLEALVASQGNTQKTSSQMSPQSSQLSASRNPQQRYATQLDIDHSSSSGYQASPFGLEGLSSAQHMYDKPLDLPQDDDVFGTEGGWGLDVDENGNIIESLGPVVVDEEPQLPPLPPIQGEDGILASAAQLDAQPVFDDQGDVIMQEEPLLGADPFPEHQQHTPWQDDERPAKQALARRNKRLQIDEETQISRRELRHWQSHYLEYCGGAYPTRLVSAAKAKRNAMLLTFGLGIGNIGQSTGVPGLVHPLAMEFSGDTLFTAMTGIEVQKHRGRRRSASEAIEDTGQEEERRVRPRLIENEEEQEQARATHEDDFINVNDPFADEALPEVGRAAEHPMSDHLSSTLLPWNRGSSLVPGSSTRAPNPVQQGRDLSSPLGQRGDVQDIVRYSDDAPTAGFGSDGKFAGGFGSADSSFDGIQIPGSDHQGQELGEDLAAEEIQAQEDHLFEQLDWEGHNFAKFVRDAVNQDGEHRLDDDFKMDRKWLAFDDLFVPRTTPRLTAAQAFYHTLCLVTKGKMCVEQDGADQEPFRAIWLGMKVIDG</sequence>
<gene>
    <name evidence="1" type="ORF">O1611_g1417</name>
</gene>
<proteinExistence type="predicted"/>
<evidence type="ECO:0000313" key="1">
    <source>
        <dbReference type="EMBL" id="KAJ8132207.1"/>
    </source>
</evidence>
<accession>A0ACC2JY44</accession>